<gene>
    <name evidence="2" type="ORF">GCM10009844_36440</name>
</gene>
<sequence>MTEKLKNLLHERAADVDFAVPDVDSLTRAGDRRRRRRTAAVVAGSVAVLAVVGSAVALPRLVGGDGSPEPAGGTAQTPALSWVMGRTLYAPAMPGGQVDLGHDVRAYVRTEAGFVYADPDGTVWSWTDGSETRVGSTDAKDPHLVSDTDGTLAGWLDSGSGKPAYVVLDQATGDTTTWDDQPAGSSDAAGPGSSPYFYALDGRTAYWRDARGAVATDLDSGDATVVDPRTNGDVDISAAEDGLIAFAGANGTSLGRTPEQAKELKYSFGGPAAFSPDARWFTEDADEPKVYDTRFGEKVALDLQYNFASGYGWLDDSTLLLLGQDGWRDKVELLSCTVPAGTCKTLEPDLGTFNQLDREGFALPVGSTMGQ</sequence>
<evidence type="ECO:0000313" key="3">
    <source>
        <dbReference type="Proteomes" id="UP001501771"/>
    </source>
</evidence>
<proteinExistence type="predicted"/>
<name>A0ABP5LVF0_9ACTN</name>
<feature type="transmembrane region" description="Helical" evidence="1">
    <location>
        <begin position="38"/>
        <end position="58"/>
    </location>
</feature>
<evidence type="ECO:0008006" key="4">
    <source>
        <dbReference type="Google" id="ProtNLM"/>
    </source>
</evidence>
<dbReference type="Proteomes" id="UP001501771">
    <property type="component" value="Unassembled WGS sequence"/>
</dbReference>
<evidence type="ECO:0000256" key="1">
    <source>
        <dbReference type="SAM" id="Phobius"/>
    </source>
</evidence>
<keyword evidence="1" id="KW-1133">Transmembrane helix</keyword>
<dbReference type="EMBL" id="BAAAQR010000013">
    <property type="protein sequence ID" value="GAA2152804.1"/>
    <property type="molecule type" value="Genomic_DNA"/>
</dbReference>
<keyword evidence="1" id="KW-0812">Transmembrane</keyword>
<comment type="caution">
    <text evidence="2">The sequence shown here is derived from an EMBL/GenBank/DDBJ whole genome shotgun (WGS) entry which is preliminary data.</text>
</comment>
<accession>A0ABP5LVF0</accession>
<keyword evidence="1" id="KW-0472">Membrane</keyword>
<reference evidence="3" key="1">
    <citation type="journal article" date="2019" name="Int. J. Syst. Evol. Microbiol.">
        <title>The Global Catalogue of Microorganisms (GCM) 10K type strain sequencing project: providing services to taxonomists for standard genome sequencing and annotation.</title>
        <authorList>
            <consortium name="The Broad Institute Genomics Platform"/>
            <consortium name="The Broad Institute Genome Sequencing Center for Infectious Disease"/>
            <person name="Wu L."/>
            <person name="Ma J."/>
        </authorList>
    </citation>
    <scope>NUCLEOTIDE SEQUENCE [LARGE SCALE GENOMIC DNA]</scope>
    <source>
        <strain evidence="3">JCM 16022</strain>
    </source>
</reference>
<protein>
    <recommendedName>
        <fullName evidence="4">WD40 repeat domain-containing protein</fullName>
    </recommendedName>
</protein>
<dbReference type="RefSeq" id="WP_344155679.1">
    <property type="nucleotide sequence ID" value="NZ_BAAAQR010000013.1"/>
</dbReference>
<keyword evidence="3" id="KW-1185">Reference proteome</keyword>
<evidence type="ECO:0000313" key="2">
    <source>
        <dbReference type="EMBL" id="GAA2152804.1"/>
    </source>
</evidence>
<organism evidence="2 3">
    <name type="scientific">Nocardioides koreensis</name>
    <dbReference type="NCBI Taxonomy" id="433651"/>
    <lineage>
        <taxon>Bacteria</taxon>
        <taxon>Bacillati</taxon>
        <taxon>Actinomycetota</taxon>
        <taxon>Actinomycetes</taxon>
        <taxon>Propionibacteriales</taxon>
        <taxon>Nocardioidaceae</taxon>
        <taxon>Nocardioides</taxon>
    </lineage>
</organism>